<reference evidence="2" key="1">
    <citation type="submission" date="2025-08" db="UniProtKB">
        <authorList>
            <consortium name="RefSeq"/>
        </authorList>
    </citation>
    <scope>IDENTIFICATION</scope>
</reference>
<evidence type="ECO:0000313" key="1">
    <source>
        <dbReference type="Proteomes" id="UP000694888"/>
    </source>
</evidence>
<sequence length="187" mass="20345">EGAACGSCLDHEVCVDRPVKCPDDDHHNCSSGQVATCVPEGCLLCSPEQECRWINNTAPCVEGETCPEFFYYCQELDYCGGCDPTQICEFAGLGCINGSCEATFHCVPKDYCGGCLPGQYCDDEAETPVCRPQSRCPQLGLSMSPESLVCILERWISQACQVDADCDVNNGTCCHTRCGRKSCYPLF</sequence>
<name>A0ABM1A856_APLCA</name>
<dbReference type="GeneID" id="101863769"/>
<organism evidence="1 2">
    <name type="scientific">Aplysia californica</name>
    <name type="common">California sea hare</name>
    <dbReference type="NCBI Taxonomy" id="6500"/>
    <lineage>
        <taxon>Eukaryota</taxon>
        <taxon>Metazoa</taxon>
        <taxon>Spiralia</taxon>
        <taxon>Lophotrochozoa</taxon>
        <taxon>Mollusca</taxon>
        <taxon>Gastropoda</taxon>
        <taxon>Heterobranchia</taxon>
        <taxon>Euthyneura</taxon>
        <taxon>Tectipleura</taxon>
        <taxon>Aplysiida</taxon>
        <taxon>Aplysioidea</taxon>
        <taxon>Aplysiidae</taxon>
        <taxon>Aplysia</taxon>
    </lineage>
</organism>
<feature type="non-terminal residue" evidence="2">
    <location>
        <position position="1"/>
    </location>
</feature>
<protein>
    <submittedName>
        <fullName evidence="2">Lectin</fullName>
    </submittedName>
</protein>
<dbReference type="RefSeq" id="XP_012942670.1">
    <property type="nucleotide sequence ID" value="XM_013087216.2"/>
</dbReference>
<evidence type="ECO:0000313" key="2">
    <source>
        <dbReference type="RefSeq" id="XP_012942670.1"/>
    </source>
</evidence>
<gene>
    <name evidence="2" type="primary">LOC101863769</name>
</gene>
<keyword evidence="1" id="KW-1185">Reference proteome</keyword>
<accession>A0ABM1A856</accession>
<proteinExistence type="predicted"/>
<dbReference type="Proteomes" id="UP000694888">
    <property type="component" value="Unplaced"/>
</dbReference>